<dbReference type="EMBL" id="CP042344">
    <property type="protein sequence ID" value="QEA12956.1"/>
    <property type="molecule type" value="Genomic_DNA"/>
</dbReference>
<dbReference type="InterPro" id="IPR007076">
    <property type="entry name" value="TfoX_N"/>
</dbReference>
<dbReference type="Pfam" id="PF04993">
    <property type="entry name" value="TfoX_N"/>
    <property type="match status" value="1"/>
</dbReference>
<feature type="region of interest" description="Disordered" evidence="1">
    <location>
        <begin position="101"/>
        <end position="120"/>
    </location>
</feature>
<evidence type="ECO:0000313" key="3">
    <source>
        <dbReference type="EMBL" id="QEA12956.1"/>
    </source>
</evidence>
<dbReference type="OrthoDB" id="8687154at2"/>
<evidence type="ECO:0000256" key="1">
    <source>
        <dbReference type="SAM" id="MobiDB-lite"/>
    </source>
</evidence>
<dbReference type="RefSeq" id="WP_146912549.1">
    <property type="nucleotide sequence ID" value="NZ_CP042344.1"/>
</dbReference>
<evidence type="ECO:0000259" key="2">
    <source>
        <dbReference type="Pfam" id="PF04993"/>
    </source>
</evidence>
<dbReference type="Gene3D" id="3.30.1460.30">
    <property type="entry name" value="YgaC/TfoX-N like chaperone"/>
    <property type="match status" value="1"/>
</dbReference>
<name>A0A5B8RTS2_9BURK</name>
<reference evidence="3 4" key="1">
    <citation type="submission" date="2019-07" db="EMBL/GenBank/DDBJ databases">
        <title>Complete genome sequence of Comamonas sp. NLF 7-7 isolated from livestock.</title>
        <authorList>
            <person name="Kim D.H."/>
            <person name="Kim J.G."/>
        </authorList>
    </citation>
    <scope>NUCLEOTIDE SEQUENCE [LARGE SCALE GENOMIC DNA]</scope>
    <source>
        <strain evidence="3 4">NLF 7-7</strain>
    </source>
</reference>
<sequence length="120" mass="13098">MATSTQFIDHLTEQLALGDRFTVRKMFGEYALYLDGKVVALACDNSLFVKPSEAGTRLAPTLPRRPPYPGAKAYPVADELLDCPQALQELLVQTALLMPAPKPRKPAAARRPRGKGPPAR</sequence>
<feature type="domain" description="TfoX N-terminal" evidence="2">
    <location>
        <begin position="13"/>
        <end position="93"/>
    </location>
</feature>
<dbReference type="KEGG" id="cof:FOZ74_07905"/>
<gene>
    <name evidence="3" type="ORF">FOZ74_07905</name>
</gene>
<proteinExistence type="predicted"/>
<organism evidence="3 4">
    <name type="scientific">Comamonas flocculans</name>
    <dbReference type="NCBI Taxonomy" id="2597701"/>
    <lineage>
        <taxon>Bacteria</taxon>
        <taxon>Pseudomonadati</taxon>
        <taxon>Pseudomonadota</taxon>
        <taxon>Betaproteobacteria</taxon>
        <taxon>Burkholderiales</taxon>
        <taxon>Comamonadaceae</taxon>
        <taxon>Comamonas</taxon>
    </lineage>
</organism>
<accession>A0A5B8RTS2</accession>
<dbReference type="SUPFAM" id="SSF159894">
    <property type="entry name" value="YgaC/TfoX-N like"/>
    <property type="match status" value="1"/>
</dbReference>
<dbReference type="Proteomes" id="UP000321199">
    <property type="component" value="Chromosome"/>
</dbReference>
<dbReference type="AlphaFoldDB" id="A0A5B8RTS2"/>
<protein>
    <submittedName>
        <fullName evidence="3">TfoX domain-containing protein</fullName>
    </submittedName>
</protein>
<feature type="compositionally biased region" description="Basic residues" evidence="1">
    <location>
        <begin position="102"/>
        <end position="114"/>
    </location>
</feature>
<keyword evidence="4" id="KW-1185">Reference proteome</keyword>
<evidence type="ECO:0000313" key="4">
    <source>
        <dbReference type="Proteomes" id="UP000321199"/>
    </source>
</evidence>